<comment type="pathway">
    <text evidence="4">Porphyrin-containing compound metabolism.</text>
</comment>
<dbReference type="EMBL" id="LSRX01000454">
    <property type="protein sequence ID" value="OLP96813.1"/>
    <property type="molecule type" value="Genomic_DNA"/>
</dbReference>
<dbReference type="InterPro" id="IPR000343">
    <property type="entry name" value="4pyrrol_synth_GluRdtase"/>
</dbReference>
<dbReference type="InterPro" id="IPR036291">
    <property type="entry name" value="NAD(P)-bd_dom_sf"/>
</dbReference>
<evidence type="ECO:0000256" key="3">
    <source>
        <dbReference type="ARBA" id="ARBA00023244"/>
    </source>
</evidence>
<feature type="region of interest" description="Disordered" evidence="6">
    <location>
        <begin position="338"/>
        <end position="389"/>
    </location>
</feature>
<proteinExistence type="inferred from homology"/>
<keyword evidence="1" id="KW-0521">NADP</keyword>
<sequence length="1856" mass="199899">MFGALGLRKYSAIECVHAFLRQQSGLSREELEPYLFTFTGHDAIDHLFEVSSGLDSLVLGEEPVPGSGGKIIAKMLNAGIRIGKLVRTRTKIGKGSVSVSSAAVELMMSRSMQDLRKPAGKVHVCIVGAGKMSRLCLLALFSKHPDIKVTLVNRSVDKAQAVLDDDLVKARGGTNATVASMDDMFEVMKESDVVFTATGSEVPIIHAPDVEGRERPLMLIDISVPLNVDAGCADVKGVFSYSVDDLQKVVQANAQKRQNEVEKARKFIGTEVGKFKVWQASQGAVPYLAALQEIARSTLPRTGCPTFRFRILRMGKSSWDTSPGYRYWRGAYGAAQAPWRPSGGAKNKEQRDAGAASFPAYDQRPAPKGKAKASRSDAPPGPPGGSAMVQRALNNTRKAEGRVQRLTEDRAQAEELWLKYLHDHKQAYLRERARHLKFLETSAREIEMAEQQQMEARASLRATVLEAATSQPTDQAMEVDPDWAPAPAPQVDLPMFRIRVFQGPRQPLQPLQLRHHLVRCRQDFASSPRSASTRGSEGAHHCGSTKGRFKPATSAPNQVVHPAQEGVSLADKLAMRRSALEPFGQARFPAPPGLAVPELSEAEIAIAEARARALQQQALNAAPGVHPALANASILSDDEGEGVYAMTRPETGVVRGMQGGMAGVIVDLTGVGGNYFATFLPRTMEYASLRDFVAPLVRDGLDNLFFFIGMRSRHWPPCAMVTLRDGDVILAATSAEPRSHLLHPEGLLQPVSTRNQLRHFFDVELHEATCVMFRDSRYTITSRDHPGQDVVSYFADSFRMHRANLLSCTFPTPDLDVHGLHCAEATTIFEVPAIREGDPAPERNDFFTLCDFRPLGSKPRVIISHVPLLHVPSLLSNLGIQLPAAYRADVVGGRVKDDYVKLRGNRTLIFFAKVVEDSTSTSSASSDRAQESNEAFERHSPSASRAPAPSEPAHADAPAPQGALPATSAAAPAAGSGEASASWGLGGGTFEGLALYDPSLPAGQSWNEAVTVLPQDLGNNTVASREQGTASWSYDLSGDGFESDSGRAATPPPSQPVMALVYTEDFTPEMHTVEISFPCGINRLLVAVNAVRDADLARHFPCLRPASPQLHREFVTLLAAPLWLTHKATVLLDTSRINGCVFAAALPMQISREALILAANLTGQEDIGVFVHGLLRPLEQGHSISLLTGMTVAFLPGGLGTPACHELSHMLSDAEGWDVNADLPGPRYAPWSHFYLLTDVMPRVFEVKPGRRPHFRRDVAEVVGSGRERLTLVAAKPRVLDLFIHGTIVSGVFAATEQLRATLPPLGQADTRVVLFVDCRRISAGFRWILHDAGHLPVASFTSRFRDRCPAGYQVLVHGLPLRDTPQGPVFELVNGSIAVVEFSTTNNPVRKPAPSSGPPPDPPPPRDDDDSQGDGGPRDGPGSTRGPSSRSRSPRSQPLPDNSAAQGHPSLGDPSAGASESAVGSPLPIAALDSDMIQPRPGVGDRVVSLRPLPRFVCPASTVLLQALVGALQPGFAASCSPSQIVTYRLLPSSFGTGGSADAAFESARIATRQLGLPWPLDNHLAPLPLAPDVDLDEAEEGQTADLFDVSFVILAPDYDPEVLTLTILLPQSQAEALEVVDTCRSQAAKDLFPVLCPIFPQPDPRLMFTSQVLRGQFRPAVSLAEMLGTPIANASLYGRHCKAVVAVGHSPRRDAEQRDVVGLLDCRPILEGWHRLPSDVGRVDLEMLRRMLDQAAPPGYHVHFTGCGRHWTWLWINRGQVVRVSYEPDSHPPTSATGTPTASDDNAQGPLEPDDNDVDTLGDSPAPGAGSETAAPSALGAGPAYQRFFAATIAAGVCGLTMCLHALKLCGAIY</sequence>
<feature type="domain" description="Glutamyl-tRNA reductase N-terminal" evidence="8">
    <location>
        <begin position="13"/>
        <end position="64"/>
    </location>
</feature>
<dbReference type="OrthoDB" id="424281at2759"/>
<feature type="compositionally biased region" description="Basic and acidic residues" evidence="6">
    <location>
        <begin position="928"/>
        <end position="940"/>
    </location>
</feature>
<feature type="compositionally biased region" description="Polar residues" evidence="6">
    <location>
        <begin position="1024"/>
        <end position="1034"/>
    </location>
</feature>
<feature type="compositionally biased region" description="Low complexity" evidence="6">
    <location>
        <begin position="1421"/>
        <end position="1439"/>
    </location>
</feature>
<dbReference type="GO" id="GO:0006779">
    <property type="term" value="P:porphyrin-containing compound biosynthetic process"/>
    <property type="evidence" value="ECO:0007669"/>
    <property type="project" value="UniProtKB-KW"/>
</dbReference>
<protein>
    <submittedName>
        <fullName evidence="9">Glutamyl-tRNA reductase</fullName>
    </submittedName>
</protein>
<dbReference type="SUPFAM" id="SSF51735">
    <property type="entry name" value="NAD(P)-binding Rossmann-fold domains"/>
    <property type="match status" value="1"/>
</dbReference>
<feature type="region of interest" description="Disordered" evidence="6">
    <location>
        <begin position="1385"/>
        <end position="1464"/>
    </location>
</feature>
<gene>
    <name evidence="9" type="primary">hemA</name>
    <name evidence="9" type="ORF">AK812_SmicGene20907</name>
</gene>
<evidence type="ECO:0000313" key="10">
    <source>
        <dbReference type="Proteomes" id="UP000186817"/>
    </source>
</evidence>
<feature type="compositionally biased region" description="Low complexity" evidence="6">
    <location>
        <begin position="941"/>
        <end position="952"/>
    </location>
</feature>
<dbReference type="SUPFAM" id="SSF69742">
    <property type="entry name" value="Glutamyl tRNA-reductase catalytic, N-terminal domain"/>
    <property type="match status" value="1"/>
</dbReference>
<feature type="region of interest" description="Disordered" evidence="6">
    <location>
        <begin position="525"/>
        <end position="557"/>
    </location>
</feature>
<dbReference type="InterPro" id="IPR006151">
    <property type="entry name" value="Shikm_DH/Glu-tRNA_Rdtase"/>
</dbReference>
<dbReference type="Pfam" id="PF01488">
    <property type="entry name" value="Shikimate_DH"/>
    <property type="match status" value="1"/>
</dbReference>
<feature type="coiled-coil region" evidence="5">
    <location>
        <begin position="389"/>
        <end position="459"/>
    </location>
</feature>
<dbReference type="GO" id="GO:0050661">
    <property type="term" value="F:NADP binding"/>
    <property type="evidence" value="ECO:0007669"/>
    <property type="project" value="InterPro"/>
</dbReference>
<evidence type="ECO:0000313" key="9">
    <source>
        <dbReference type="EMBL" id="OLP96813.1"/>
    </source>
</evidence>
<keyword evidence="10" id="KW-1185">Reference proteome</keyword>
<dbReference type="InterPro" id="IPR036343">
    <property type="entry name" value="GluRdtase_N_sf"/>
</dbReference>
<feature type="compositionally biased region" description="Low complexity" evidence="6">
    <location>
        <begin position="1774"/>
        <end position="1785"/>
    </location>
</feature>
<dbReference type="Gene3D" id="3.30.460.30">
    <property type="entry name" value="Glutamyl-tRNA reductase, N-terminal domain"/>
    <property type="match status" value="1"/>
</dbReference>
<accession>A0A1Q9DNR3</accession>
<dbReference type="PANTHER" id="PTHR43120">
    <property type="entry name" value="GLUTAMYL-TRNA REDUCTASE 1, CHLOROPLASTIC"/>
    <property type="match status" value="1"/>
</dbReference>
<dbReference type="Pfam" id="PF05201">
    <property type="entry name" value="GlutR_N"/>
    <property type="match status" value="1"/>
</dbReference>
<feature type="compositionally biased region" description="Low complexity" evidence="6">
    <location>
        <begin position="959"/>
        <end position="980"/>
    </location>
</feature>
<evidence type="ECO:0000256" key="4">
    <source>
        <dbReference type="ARBA" id="ARBA00023444"/>
    </source>
</evidence>
<dbReference type="HAMAP" id="MF_00087">
    <property type="entry name" value="Glu_tRNA_reductase"/>
    <property type="match status" value="1"/>
</dbReference>
<keyword evidence="5" id="KW-0175">Coiled coil</keyword>
<keyword evidence="3" id="KW-0627">Porphyrin biosynthesis</keyword>
<evidence type="ECO:0000256" key="2">
    <source>
        <dbReference type="ARBA" id="ARBA00023002"/>
    </source>
</evidence>
<comment type="caution">
    <text evidence="9">The sequence shown here is derived from an EMBL/GenBank/DDBJ whole genome shotgun (WGS) entry which is preliminary data.</text>
</comment>
<dbReference type="InterPro" id="IPR015895">
    <property type="entry name" value="4pyrrol_synth_GluRdtase_N"/>
</dbReference>
<feature type="region of interest" description="Disordered" evidence="6">
    <location>
        <begin position="1024"/>
        <end position="1054"/>
    </location>
</feature>
<evidence type="ECO:0000259" key="7">
    <source>
        <dbReference type="Pfam" id="PF01488"/>
    </source>
</evidence>
<dbReference type="Gene3D" id="3.40.50.720">
    <property type="entry name" value="NAD(P)-binding Rossmann-like Domain"/>
    <property type="match status" value="1"/>
</dbReference>
<feature type="domain" description="Quinate/shikimate 5-dehydrogenase/glutamyl-tRNA reductase" evidence="7">
    <location>
        <begin position="121"/>
        <end position="249"/>
    </location>
</feature>
<feature type="region of interest" description="Disordered" evidence="6">
    <location>
        <begin position="1768"/>
        <end position="1817"/>
    </location>
</feature>
<evidence type="ECO:0000256" key="1">
    <source>
        <dbReference type="ARBA" id="ARBA00022857"/>
    </source>
</evidence>
<name>A0A1Q9DNR3_SYMMI</name>
<reference evidence="9 10" key="1">
    <citation type="submission" date="2016-02" db="EMBL/GenBank/DDBJ databases">
        <title>Genome analysis of coral dinoflagellate symbionts highlights evolutionary adaptations to a symbiotic lifestyle.</title>
        <authorList>
            <person name="Aranda M."/>
            <person name="Li Y."/>
            <person name="Liew Y.J."/>
            <person name="Baumgarten S."/>
            <person name="Simakov O."/>
            <person name="Wilson M."/>
            <person name="Piel J."/>
            <person name="Ashoor H."/>
            <person name="Bougouffa S."/>
            <person name="Bajic V.B."/>
            <person name="Ryu T."/>
            <person name="Ravasi T."/>
            <person name="Bayer T."/>
            <person name="Micklem G."/>
            <person name="Kim H."/>
            <person name="Bhak J."/>
            <person name="Lajeunesse T.C."/>
            <person name="Voolstra C.R."/>
        </authorList>
    </citation>
    <scope>NUCLEOTIDE SEQUENCE [LARGE SCALE GENOMIC DNA]</scope>
    <source>
        <strain evidence="9 10">CCMP2467</strain>
    </source>
</reference>
<dbReference type="GO" id="GO:0008883">
    <property type="term" value="F:glutamyl-tRNA reductase activity"/>
    <property type="evidence" value="ECO:0007669"/>
    <property type="project" value="InterPro"/>
</dbReference>
<keyword evidence="2" id="KW-0560">Oxidoreductase</keyword>
<evidence type="ECO:0000256" key="5">
    <source>
        <dbReference type="SAM" id="Coils"/>
    </source>
</evidence>
<evidence type="ECO:0000259" key="8">
    <source>
        <dbReference type="Pfam" id="PF05201"/>
    </source>
</evidence>
<dbReference type="Proteomes" id="UP000186817">
    <property type="component" value="Unassembled WGS sequence"/>
</dbReference>
<dbReference type="PANTHER" id="PTHR43120:SF1">
    <property type="entry name" value="GLUTAMYL-TRNA REDUCTASE 1, CHLOROPLASTIC"/>
    <property type="match status" value="1"/>
</dbReference>
<feature type="compositionally biased region" description="Polar residues" evidence="6">
    <location>
        <begin position="525"/>
        <end position="535"/>
    </location>
</feature>
<evidence type="ECO:0000256" key="6">
    <source>
        <dbReference type="SAM" id="MobiDB-lite"/>
    </source>
</evidence>
<feature type="region of interest" description="Disordered" evidence="6">
    <location>
        <begin position="920"/>
        <end position="980"/>
    </location>
</feature>
<organism evidence="9 10">
    <name type="scientific">Symbiodinium microadriaticum</name>
    <name type="common">Dinoflagellate</name>
    <name type="synonym">Zooxanthella microadriatica</name>
    <dbReference type="NCBI Taxonomy" id="2951"/>
    <lineage>
        <taxon>Eukaryota</taxon>
        <taxon>Sar</taxon>
        <taxon>Alveolata</taxon>
        <taxon>Dinophyceae</taxon>
        <taxon>Suessiales</taxon>
        <taxon>Symbiodiniaceae</taxon>
        <taxon>Symbiodinium</taxon>
    </lineage>
</organism>